<evidence type="ECO:0000256" key="1">
    <source>
        <dbReference type="ARBA" id="ARBA00005417"/>
    </source>
</evidence>
<evidence type="ECO:0000256" key="3">
    <source>
        <dbReference type="ARBA" id="ARBA00022741"/>
    </source>
</evidence>
<dbReference type="OrthoDB" id="9804819at2"/>
<dbReference type="SUPFAM" id="SSF52540">
    <property type="entry name" value="P-loop containing nucleoside triphosphate hydrolases"/>
    <property type="match status" value="1"/>
</dbReference>
<dbReference type="STRING" id="1048340.SAMN05444487_11382"/>
<evidence type="ECO:0000256" key="2">
    <source>
        <dbReference type="ARBA" id="ARBA00022448"/>
    </source>
</evidence>
<dbReference type="GO" id="GO:0016887">
    <property type="term" value="F:ATP hydrolysis activity"/>
    <property type="evidence" value="ECO:0007669"/>
    <property type="project" value="InterPro"/>
</dbReference>
<name>A0A1H3AGQ8_9BACL</name>
<dbReference type="InterPro" id="IPR003593">
    <property type="entry name" value="AAA+_ATPase"/>
</dbReference>
<dbReference type="InterPro" id="IPR027417">
    <property type="entry name" value="P-loop_NTPase"/>
</dbReference>
<reference evidence="6 7" key="1">
    <citation type="submission" date="2016-10" db="EMBL/GenBank/DDBJ databases">
        <authorList>
            <person name="de Groot N.N."/>
        </authorList>
    </citation>
    <scope>NUCLEOTIDE SEQUENCE [LARGE SCALE GENOMIC DNA]</scope>
    <source>
        <strain evidence="6 7">DSM 45610</strain>
    </source>
</reference>
<protein>
    <submittedName>
        <fullName evidence="6">ABC-2 type transport system ATP-binding protein</fullName>
    </submittedName>
</protein>
<dbReference type="EMBL" id="FNNQ01000013">
    <property type="protein sequence ID" value="SDX28900.1"/>
    <property type="molecule type" value="Genomic_DNA"/>
</dbReference>
<dbReference type="InterPro" id="IPR003439">
    <property type="entry name" value="ABC_transporter-like_ATP-bd"/>
</dbReference>
<keyword evidence="4 6" id="KW-0067">ATP-binding</keyword>
<dbReference type="PANTHER" id="PTHR43335">
    <property type="entry name" value="ABC TRANSPORTER, ATP-BINDING PROTEIN"/>
    <property type="match status" value="1"/>
</dbReference>
<feature type="domain" description="ABC transporter" evidence="5">
    <location>
        <begin position="6"/>
        <end position="233"/>
    </location>
</feature>
<accession>A0A1H3AGQ8</accession>
<evidence type="ECO:0000256" key="4">
    <source>
        <dbReference type="ARBA" id="ARBA00022840"/>
    </source>
</evidence>
<dbReference type="Gene3D" id="3.40.50.300">
    <property type="entry name" value="P-loop containing nucleotide triphosphate hydrolases"/>
    <property type="match status" value="1"/>
</dbReference>
<dbReference type="GO" id="GO:0005524">
    <property type="term" value="F:ATP binding"/>
    <property type="evidence" value="ECO:0007669"/>
    <property type="project" value="UniProtKB-KW"/>
</dbReference>
<dbReference type="PROSITE" id="PS00211">
    <property type="entry name" value="ABC_TRANSPORTER_1"/>
    <property type="match status" value="1"/>
</dbReference>
<evidence type="ECO:0000259" key="5">
    <source>
        <dbReference type="PROSITE" id="PS50893"/>
    </source>
</evidence>
<dbReference type="PANTHER" id="PTHR43335:SF4">
    <property type="entry name" value="ABC TRANSPORTER, ATP-BINDING PROTEIN"/>
    <property type="match status" value="1"/>
</dbReference>
<sequence length="304" mass="33729">MTEMIIQTERLTKKYGGHASVNNVNLQVAKGEVYGFLGPNGAGKTTTIKMLLGLAKPTKGSVTIFGRDIQEDRKNILRQVGSLVESPTYYGHLSGRDNLKVIAQVLGLPKKNIEEALQMVRLTKDADRLVKGYSLGMKQRLGIAVALLAKPQLLILDEPTNGLDPAGIREIRELISRLPEEQGVTILISSHLLSEIEQVATSVGIIFRGQLIFQDSLEVLKQRAKGRIELEVSRPTEAKNYLESLGWQPFIDEERVCFTPMAREKVADVVENLVRGDFSVYGMNKISQSLENIFIELTGKEQSL</sequence>
<proteinExistence type="inferred from homology"/>
<gene>
    <name evidence="6" type="ORF">SAMN05444487_11382</name>
</gene>
<dbReference type="Pfam" id="PF00005">
    <property type="entry name" value="ABC_tran"/>
    <property type="match status" value="1"/>
</dbReference>
<dbReference type="InterPro" id="IPR017871">
    <property type="entry name" value="ABC_transporter-like_CS"/>
</dbReference>
<keyword evidence="2" id="KW-0813">Transport</keyword>
<keyword evidence="3" id="KW-0547">Nucleotide-binding</keyword>
<organism evidence="6 7">
    <name type="scientific">Marininema mesophilum</name>
    <dbReference type="NCBI Taxonomy" id="1048340"/>
    <lineage>
        <taxon>Bacteria</taxon>
        <taxon>Bacillati</taxon>
        <taxon>Bacillota</taxon>
        <taxon>Bacilli</taxon>
        <taxon>Bacillales</taxon>
        <taxon>Thermoactinomycetaceae</taxon>
        <taxon>Marininema</taxon>
    </lineage>
</organism>
<comment type="similarity">
    <text evidence="1">Belongs to the ABC transporter superfamily.</text>
</comment>
<dbReference type="PROSITE" id="PS50893">
    <property type="entry name" value="ABC_TRANSPORTER_2"/>
    <property type="match status" value="1"/>
</dbReference>
<evidence type="ECO:0000313" key="7">
    <source>
        <dbReference type="Proteomes" id="UP000198534"/>
    </source>
</evidence>
<dbReference type="AlphaFoldDB" id="A0A1H3AGQ8"/>
<keyword evidence="7" id="KW-1185">Reference proteome</keyword>
<dbReference type="Proteomes" id="UP000198534">
    <property type="component" value="Unassembled WGS sequence"/>
</dbReference>
<dbReference type="SMART" id="SM00382">
    <property type="entry name" value="AAA"/>
    <property type="match status" value="1"/>
</dbReference>
<evidence type="ECO:0000313" key="6">
    <source>
        <dbReference type="EMBL" id="SDX28900.1"/>
    </source>
</evidence>
<dbReference type="CDD" id="cd03268">
    <property type="entry name" value="ABC_BcrA_bacitracin_resist"/>
    <property type="match status" value="1"/>
</dbReference>